<dbReference type="AlphaFoldDB" id="A0A5P1X532"/>
<dbReference type="Proteomes" id="UP000325295">
    <property type="component" value="Chromosome"/>
</dbReference>
<accession>A0A5P1X532</accession>
<protein>
    <submittedName>
        <fullName evidence="1">Uncharacterized protein</fullName>
    </submittedName>
</protein>
<name>A0A5P1X532_9LACO</name>
<reference evidence="1 2" key="1">
    <citation type="submission" date="2019-09" db="EMBL/GenBank/DDBJ databases">
        <title>Complete Genome Sequence of Lactobacillus nenjiangensis SH-Y15, isolated from sauerkraut.</title>
        <authorList>
            <person name="Yang H."/>
        </authorList>
    </citation>
    <scope>NUCLEOTIDE SEQUENCE [LARGE SCALE GENOMIC DNA]</scope>
    <source>
        <strain evidence="1 2">SH-Y15</strain>
    </source>
</reference>
<evidence type="ECO:0000313" key="1">
    <source>
        <dbReference type="EMBL" id="QER67327.1"/>
    </source>
</evidence>
<dbReference type="KEGG" id="lnn:F0161_05320"/>
<organism evidence="1 2">
    <name type="scientific">Paucilactobacillus nenjiangensis</name>
    <dbReference type="NCBI Taxonomy" id="1296540"/>
    <lineage>
        <taxon>Bacteria</taxon>
        <taxon>Bacillati</taxon>
        <taxon>Bacillota</taxon>
        <taxon>Bacilli</taxon>
        <taxon>Lactobacillales</taxon>
        <taxon>Lactobacillaceae</taxon>
        <taxon>Paucilactobacillus</taxon>
    </lineage>
</organism>
<proteinExistence type="predicted"/>
<dbReference type="RefSeq" id="WP_150203934.1">
    <property type="nucleotide sequence ID" value="NZ_CP043939.1"/>
</dbReference>
<sequence length="302" mass="34416">MSNEKITTQMNTFTDTLKAGLDAGEMYVDLINQLIETDDAEQLLGAANKLSVYELKNDFVKYPFQYQPQDYYLVLASRLLQFHNNESLETSIDDAGAVSARLNQLGNSAKFQFVMDKSKNGGALFTETKTNEALFYLNLQKRMMRFNNRSLVNLFVEKLSEVTTIIQIQQAINPLMTLAHYLQTDLGFSVDLGILDTSNAAKYYLLNKHMGLEVIDKLFVSTEGTDYMLMNLTNETGMSLQMDSNSKLTLSSGRESWAFSVSDEKEAVSFFDILIRFKLIRTWFMDNRASLEIKSDPMIFKE</sequence>
<gene>
    <name evidence="1" type="ORF">F0161_05320</name>
</gene>
<keyword evidence="2" id="KW-1185">Reference proteome</keyword>
<dbReference type="OrthoDB" id="2248799at2"/>
<dbReference type="EMBL" id="CP043939">
    <property type="protein sequence ID" value="QER67327.1"/>
    <property type="molecule type" value="Genomic_DNA"/>
</dbReference>
<evidence type="ECO:0000313" key="2">
    <source>
        <dbReference type="Proteomes" id="UP000325295"/>
    </source>
</evidence>